<dbReference type="InterPro" id="IPR005094">
    <property type="entry name" value="Endonuclease_MobA/VirD2"/>
</dbReference>
<name>A0A2T4U3Z1_9BACI</name>
<evidence type="ECO:0000259" key="2">
    <source>
        <dbReference type="Pfam" id="PF03432"/>
    </source>
</evidence>
<feature type="compositionally biased region" description="Basic and acidic residues" evidence="1">
    <location>
        <begin position="440"/>
        <end position="454"/>
    </location>
</feature>
<feature type="compositionally biased region" description="Basic and acidic residues" evidence="1">
    <location>
        <begin position="493"/>
        <end position="502"/>
    </location>
</feature>
<dbReference type="Proteomes" id="UP000240509">
    <property type="component" value="Unassembled WGS sequence"/>
</dbReference>
<comment type="caution">
    <text evidence="3">The sequence shown here is derived from an EMBL/GenBank/DDBJ whole genome shotgun (WGS) entry which is preliminary data.</text>
</comment>
<reference evidence="3 4" key="1">
    <citation type="submission" date="2018-03" db="EMBL/GenBank/DDBJ databases">
        <title>Alkalicoccus saliphilus sp. nov., isolated from a mineral pool.</title>
        <authorList>
            <person name="Zhao B."/>
        </authorList>
    </citation>
    <scope>NUCLEOTIDE SEQUENCE [LARGE SCALE GENOMIC DNA]</scope>
    <source>
        <strain evidence="3 4">6AG</strain>
    </source>
</reference>
<feature type="region of interest" description="Disordered" evidence="1">
    <location>
        <begin position="302"/>
        <end position="339"/>
    </location>
</feature>
<gene>
    <name evidence="3" type="ORF">C6Y45_13060</name>
</gene>
<proteinExistence type="predicted"/>
<feature type="compositionally biased region" description="Basic and acidic residues" evidence="1">
    <location>
        <begin position="528"/>
        <end position="537"/>
    </location>
</feature>
<dbReference type="Pfam" id="PF03432">
    <property type="entry name" value="Relaxase"/>
    <property type="match status" value="1"/>
</dbReference>
<dbReference type="AlphaFoldDB" id="A0A2T4U3Z1"/>
<keyword evidence="4" id="KW-1185">Reference proteome</keyword>
<dbReference type="EMBL" id="PZJJ01000024">
    <property type="protein sequence ID" value="PTL38118.1"/>
    <property type="molecule type" value="Genomic_DNA"/>
</dbReference>
<sequence>MAYLRITPARGGARAIAYAVEQESHQPGIDRVLRASGNNLDPEYAKEQMEVIWNRFGKIDGSYVQAYRVIQSFPLEQLDPDNPDDVDKVNEMGLELASELFPDKQALVATQGDGESGLLHNHIIVNSVSFTDGKSLRAERTNWYHVAKMSNAVVNRHGYDTMSFEVPESRSLRKASQELSNQGKYVWETDLMDRIKAVMQEQDVHDRGAFCDRMKEEGVSVRYRFSRKKGREGELTGVSYHFDDRDGKQRKVKAKGLGKEFMIEAIDEQLKTNQEEHLKKAAAAPPKVSRREELDRLLAQITIPANEPNAATKKESEQAPKQEPSATSTESKETAPGGFEFDVAGHVELMNHRKRTTRKPREVPVEMAFRKDVEKEEVHTPALKENAYDDTLIENEKWEQDRKDEVAKRLLGQQAAEQKRRQEKRETKEKAQREAQVLKQAERERKEKEARERLEERVKNVVLVESSLTKELVDTFAEMVKEKEGKMQTTVADKSRPYTDNDLVRLSKFRIADRKKEERQQRHAPQKTVERDNDPEL</sequence>
<evidence type="ECO:0000256" key="1">
    <source>
        <dbReference type="SAM" id="MobiDB-lite"/>
    </source>
</evidence>
<accession>A0A2T4U3Z1</accession>
<protein>
    <recommendedName>
        <fullName evidence="2">MobA/VirD2-like nuclease domain-containing protein</fullName>
    </recommendedName>
</protein>
<feature type="domain" description="MobA/VirD2-like nuclease" evidence="2">
    <location>
        <begin position="30"/>
        <end position="158"/>
    </location>
</feature>
<feature type="region of interest" description="Disordered" evidence="1">
    <location>
        <begin position="483"/>
        <end position="502"/>
    </location>
</feature>
<dbReference type="RefSeq" id="WP_107585675.1">
    <property type="nucleotide sequence ID" value="NZ_PZJJ01000024.1"/>
</dbReference>
<feature type="compositionally biased region" description="Basic and acidic residues" evidence="1">
    <location>
        <begin position="509"/>
        <end position="521"/>
    </location>
</feature>
<dbReference type="OrthoDB" id="9762440at2"/>
<evidence type="ECO:0000313" key="4">
    <source>
        <dbReference type="Proteomes" id="UP000240509"/>
    </source>
</evidence>
<feature type="compositionally biased region" description="Basic and acidic residues" evidence="1">
    <location>
        <begin position="417"/>
        <end position="433"/>
    </location>
</feature>
<feature type="region of interest" description="Disordered" evidence="1">
    <location>
        <begin position="410"/>
        <end position="454"/>
    </location>
</feature>
<evidence type="ECO:0000313" key="3">
    <source>
        <dbReference type="EMBL" id="PTL38118.1"/>
    </source>
</evidence>
<organism evidence="3 4">
    <name type="scientific">Alkalicoccus saliphilus</name>
    <dbReference type="NCBI Taxonomy" id="200989"/>
    <lineage>
        <taxon>Bacteria</taxon>
        <taxon>Bacillati</taxon>
        <taxon>Bacillota</taxon>
        <taxon>Bacilli</taxon>
        <taxon>Bacillales</taxon>
        <taxon>Bacillaceae</taxon>
        <taxon>Alkalicoccus</taxon>
    </lineage>
</organism>
<feature type="region of interest" description="Disordered" evidence="1">
    <location>
        <begin position="509"/>
        <end position="537"/>
    </location>
</feature>